<dbReference type="EMBL" id="JAFIRN010000009">
    <property type="protein sequence ID" value="KAG5842779.1"/>
    <property type="molecule type" value="Genomic_DNA"/>
</dbReference>
<dbReference type="Proteomes" id="UP001044222">
    <property type="component" value="Chromosome 9"/>
</dbReference>
<evidence type="ECO:0000256" key="9">
    <source>
        <dbReference type="ARBA" id="ARBA00049405"/>
    </source>
</evidence>
<evidence type="ECO:0000256" key="8">
    <source>
        <dbReference type="ARBA" id="ARBA00034651"/>
    </source>
</evidence>
<keyword evidence="6 12" id="KW-0472">Membrane</keyword>
<dbReference type="GO" id="GO:0015250">
    <property type="term" value="F:water channel activity"/>
    <property type="evidence" value="ECO:0007669"/>
    <property type="project" value="TreeGrafter"/>
</dbReference>
<keyword evidence="5 12" id="KW-1133">Transmembrane helix</keyword>
<dbReference type="PRINTS" id="PR02019">
    <property type="entry name" value="AQUAPORIN7"/>
</dbReference>
<feature type="transmembrane region" description="Helical" evidence="12">
    <location>
        <begin position="150"/>
        <end position="171"/>
    </location>
</feature>
<feature type="region of interest" description="Disordered" evidence="11">
    <location>
        <begin position="293"/>
        <end position="317"/>
    </location>
</feature>
<dbReference type="FunFam" id="1.20.1080.10:FF:000005">
    <property type="entry name" value="Aquaporin 3"/>
    <property type="match status" value="1"/>
</dbReference>
<dbReference type="AlphaFoldDB" id="A0A9D3M5C2"/>
<comment type="similarity">
    <text evidence="2 10">Belongs to the MIP/aquaporin (TC 1.A.8) family.</text>
</comment>
<dbReference type="PROSITE" id="PS51257">
    <property type="entry name" value="PROKAR_LIPOPROTEIN"/>
    <property type="match status" value="1"/>
</dbReference>
<dbReference type="InterPro" id="IPR022357">
    <property type="entry name" value="MIP_CS"/>
</dbReference>
<dbReference type="PRINTS" id="PR00783">
    <property type="entry name" value="MINTRINSICP"/>
</dbReference>
<evidence type="ECO:0000256" key="7">
    <source>
        <dbReference type="ARBA" id="ARBA00033993"/>
    </source>
</evidence>
<feature type="compositionally biased region" description="Basic and acidic residues" evidence="11">
    <location>
        <begin position="304"/>
        <end position="317"/>
    </location>
</feature>
<evidence type="ECO:0000256" key="3">
    <source>
        <dbReference type="ARBA" id="ARBA00022448"/>
    </source>
</evidence>
<dbReference type="GO" id="GO:0015254">
    <property type="term" value="F:glycerol channel activity"/>
    <property type="evidence" value="ECO:0007669"/>
    <property type="project" value="TreeGrafter"/>
</dbReference>
<evidence type="ECO:0008006" key="15">
    <source>
        <dbReference type="Google" id="ProtNLM"/>
    </source>
</evidence>
<dbReference type="SUPFAM" id="SSF81338">
    <property type="entry name" value="Aquaporin-like"/>
    <property type="match status" value="1"/>
</dbReference>
<dbReference type="Pfam" id="PF00230">
    <property type="entry name" value="MIP"/>
    <property type="match status" value="1"/>
</dbReference>
<evidence type="ECO:0000256" key="5">
    <source>
        <dbReference type="ARBA" id="ARBA00022989"/>
    </source>
</evidence>
<comment type="catalytic activity">
    <reaction evidence="7">
        <text>urea(in) = urea(out)</text>
        <dbReference type="Rhea" id="RHEA:32799"/>
        <dbReference type="ChEBI" id="CHEBI:16199"/>
    </reaction>
</comment>
<gene>
    <name evidence="13" type="ORF">ANANG_G00181360</name>
</gene>
<feature type="transmembrane region" description="Helical" evidence="12">
    <location>
        <begin position="183"/>
        <end position="207"/>
    </location>
</feature>
<dbReference type="GO" id="GO:0016323">
    <property type="term" value="C:basolateral plasma membrane"/>
    <property type="evidence" value="ECO:0007669"/>
    <property type="project" value="TreeGrafter"/>
</dbReference>
<dbReference type="InterPro" id="IPR023271">
    <property type="entry name" value="Aquaporin-like"/>
</dbReference>
<evidence type="ECO:0000256" key="6">
    <source>
        <dbReference type="ARBA" id="ARBA00023136"/>
    </source>
</evidence>
<name>A0A9D3M5C2_ANGAN</name>
<dbReference type="NCBIfam" id="TIGR00861">
    <property type="entry name" value="MIP"/>
    <property type="match status" value="1"/>
</dbReference>
<dbReference type="InterPro" id="IPR050363">
    <property type="entry name" value="MIP/Aquaporin"/>
</dbReference>
<proteinExistence type="inferred from homology"/>
<comment type="subcellular location">
    <subcellularLocation>
        <location evidence="1">Membrane</location>
        <topology evidence="1">Multi-pass membrane protein</topology>
    </subcellularLocation>
</comment>
<keyword evidence="3 10" id="KW-0813">Transport</keyword>
<dbReference type="Gene3D" id="1.20.1080.10">
    <property type="entry name" value="Glycerol uptake facilitator protein"/>
    <property type="match status" value="1"/>
</dbReference>
<feature type="transmembrane region" description="Helical" evidence="12">
    <location>
        <begin position="12"/>
        <end position="37"/>
    </location>
</feature>
<reference evidence="13" key="1">
    <citation type="submission" date="2021-01" db="EMBL/GenBank/DDBJ databases">
        <title>A chromosome-scale assembly of European eel, Anguilla anguilla.</title>
        <authorList>
            <person name="Henkel C."/>
            <person name="Jong-Raadsen S.A."/>
            <person name="Dufour S."/>
            <person name="Weltzien F.-A."/>
            <person name="Palstra A.P."/>
            <person name="Pelster B."/>
            <person name="Spaink H.P."/>
            <person name="Van Den Thillart G.E."/>
            <person name="Jansen H."/>
            <person name="Zahm M."/>
            <person name="Klopp C."/>
            <person name="Cedric C."/>
            <person name="Louis A."/>
            <person name="Berthelot C."/>
            <person name="Parey E."/>
            <person name="Roest Crollius H."/>
            <person name="Montfort J."/>
            <person name="Robinson-Rechavi M."/>
            <person name="Bucao C."/>
            <person name="Bouchez O."/>
            <person name="Gislard M."/>
            <person name="Lluch J."/>
            <person name="Milhes M."/>
            <person name="Lampietro C."/>
            <person name="Lopez Roques C."/>
            <person name="Donnadieu C."/>
            <person name="Braasch I."/>
            <person name="Desvignes T."/>
            <person name="Postlethwait J."/>
            <person name="Bobe J."/>
            <person name="Guiguen Y."/>
            <person name="Dirks R."/>
        </authorList>
    </citation>
    <scope>NUCLEOTIDE SEQUENCE</scope>
    <source>
        <strain evidence="13">Tag_6206</strain>
        <tissue evidence="13">Liver</tissue>
    </source>
</reference>
<feature type="transmembrane region" description="Helical" evidence="12">
    <location>
        <begin position="94"/>
        <end position="117"/>
    </location>
</feature>
<organism evidence="13 14">
    <name type="scientific">Anguilla anguilla</name>
    <name type="common">European freshwater eel</name>
    <name type="synonym">Muraena anguilla</name>
    <dbReference type="NCBI Taxonomy" id="7936"/>
    <lineage>
        <taxon>Eukaryota</taxon>
        <taxon>Metazoa</taxon>
        <taxon>Chordata</taxon>
        <taxon>Craniata</taxon>
        <taxon>Vertebrata</taxon>
        <taxon>Euteleostomi</taxon>
        <taxon>Actinopterygii</taxon>
        <taxon>Neopterygii</taxon>
        <taxon>Teleostei</taxon>
        <taxon>Anguilliformes</taxon>
        <taxon>Anguillidae</taxon>
        <taxon>Anguilla</taxon>
    </lineage>
</organism>
<sequence>MDSVFRRVRIESLLLRQCLAECLGVYVLIVFGCGAVAQVTTSENTNGQYLSINLGFALGTTFGVYVSRGVSGAHLNPAVTLSLCMLGRHPWRTLPFYVFFQVFGAFLAAATVALQYYDAIMHFSNGQLTVTGPTATAGIFATYPADYLSLWSGFVDQVIGTGMLLVCILAVGDRRNTRIPPELAPLLVGLVVLVIGISMGVNCGYALNPARDLGPRLYSYIAGWGEQVFWAGGGWWWVPLVAPCVGALVGSVVYVLLIEAHHPELDLHLEKADQCQTVDNKLALELEGVELDLNSPKGCPNEGQEGKKAASGKGEEG</sequence>
<dbReference type="PANTHER" id="PTHR43829:SF13">
    <property type="entry name" value="AQUAPORIN-10"/>
    <property type="match status" value="1"/>
</dbReference>
<accession>A0A9D3M5C2</accession>
<keyword evidence="14" id="KW-1185">Reference proteome</keyword>
<evidence type="ECO:0000256" key="11">
    <source>
        <dbReference type="SAM" id="MobiDB-lite"/>
    </source>
</evidence>
<feature type="transmembrane region" description="Helical" evidence="12">
    <location>
        <begin position="234"/>
        <end position="257"/>
    </location>
</feature>
<comment type="catalytic activity">
    <reaction evidence="9">
        <text>glycerol(in) = glycerol(out)</text>
        <dbReference type="Rhea" id="RHEA:29675"/>
        <dbReference type="ChEBI" id="CHEBI:17754"/>
    </reaction>
</comment>
<dbReference type="PANTHER" id="PTHR43829">
    <property type="entry name" value="AQUAPORIN OR AQUAGLYCEROPORIN RELATED"/>
    <property type="match status" value="1"/>
</dbReference>
<dbReference type="InterPro" id="IPR000425">
    <property type="entry name" value="MIP"/>
</dbReference>
<dbReference type="GO" id="GO:0015204">
    <property type="term" value="F:urea transmembrane transporter activity"/>
    <property type="evidence" value="ECO:0007669"/>
    <property type="project" value="TreeGrafter"/>
</dbReference>
<evidence type="ECO:0000313" key="14">
    <source>
        <dbReference type="Proteomes" id="UP001044222"/>
    </source>
</evidence>
<comment type="caution">
    <text evidence="13">The sequence shown here is derived from an EMBL/GenBank/DDBJ whole genome shotgun (WGS) entry which is preliminary data.</text>
</comment>
<protein>
    <recommendedName>
        <fullName evidence="15">Aquaporin 10b</fullName>
    </recommendedName>
</protein>
<evidence type="ECO:0000256" key="4">
    <source>
        <dbReference type="ARBA" id="ARBA00022692"/>
    </source>
</evidence>
<dbReference type="PROSITE" id="PS00221">
    <property type="entry name" value="MIP"/>
    <property type="match status" value="1"/>
</dbReference>
<comment type="catalytic activity">
    <reaction evidence="8">
        <text>H2O(in) = H2O(out)</text>
        <dbReference type="Rhea" id="RHEA:29667"/>
        <dbReference type="ChEBI" id="CHEBI:15377"/>
    </reaction>
</comment>
<evidence type="ECO:0000256" key="2">
    <source>
        <dbReference type="ARBA" id="ARBA00006175"/>
    </source>
</evidence>
<evidence type="ECO:0000313" key="13">
    <source>
        <dbReference type="EMBL" id="KAG5842779.1"/>
    </source>
</evidence>
<evidence type="ECO:0000256" key="1">
    <source>
        <dbReference type="ARBA" id="ARBA00004141"/>
    </source>
</evidence>
<evidence type="ECO:0000256" key="10">
    <source>
        <dbReference type="RuleBase" id="RU000477"/>
    </source>
</evidence>
<keyword evidence="4 10" id="KW-0812">Transmembrane</keyword>
<dbReference type="CDD" id="cd00333">
    <property type="entry name" value="MIP"/>
    <property type="match status" value="1"/>
</dbReference>
<evidence type="ECO:0000256" key="12">
    <source>
        <dbReference type="SAM" id="Phobius"/>
    </source>
</evidence>
<feature type="transmembrane region" description="Helical" evidence="12">
    <location>
        <begin position="49"/>
        <end position="66"/>
    </location>
</feature>